<feature type="transmembrane region" description="Helical" evidence="1">
    <location>
        <begin position="17"/>
        <end position="35"/>
    </location>
</feature>
<evidence type="ECO:0000256" key="1">
    <source>
        <dbReference type="SAM" id="Phobius"/>
    </source>
</evidence>
<proteinExistence type="predicted"/>
<feature type="transmembrane region" description="Helical" evidence="1">
    <location>
        <begin position="51"/>
        <end position="70"/>
    </location>
</feature>
<dbReference type="EMBL" id="JBHULM010000011">
    <property type="protein sequence ID" value="MFD2542995.1"/>
    <property type="molecule type" value="Genomic_DNA"/>
</dbReference>
<name>A0ABW5K5I0_9FLAO</name>
<dbReference type="RefSeq" id="WP_379904438.1">
    <property type="nucleotide sequence ID" value="NZ_JBHULM010000011.1"/>
</dbReference>
<reference evidence="3" key="1">
    <citation type="journal article" date="2019" name="Int. J. Syst. Evol. Microbiol.">
        <title>The Global Catalogue of Microorganisms (GCM) 10K type strain sequencing project: providing services to taxonomists for standard genome sequencing and annotation.</title>
        <authorList>
            <consortium name="The Broad Institute Genomics Platform"/>
            <consortium name="The Broad Institute Genome Sequencing Center for Infectious Disease"/>
            <person name="Wu L."/>
            <person name="Ma J."/>
        </authorList>
    </citation>
    <scope>NUCLEOTIDE SEQUENCE [LARGE SCALE GENOMIC DNA]</scope>
    <source>
        <strain evidence="3">KCTC 42808</strain>
    </source>
</reference>
<sequence length="79" mass="8865">MIHKVNRVVKIASEKEIVISSIKVALVVGVILNSINQGEKLIALDFKHLNFLKLIITFSVPYMVSTYASVKVKLQKQKV</sequence>
<evidence type="ECO:0000313" key="2">
    <source>
        <dbReference type="EMBL" id="MFD2542995.1"/>
    </source>
</evidence>
<accession>A0ABW5K5I0</accession>
<dbReference type="Proteomes" id="UP001597467">
    <property type="component" value="Unassembled WGS sequence"/>
</dbReference>
<evidence type="ECO:0000313" key="3">
    <source>
        <dbReference type="Proteomes" id="UP001597467"/>
    </source>
</evidence>
<dbReference type="InterPro" id="IPR047700">
    <property type="entry name" value="NrtS-like"/>
</dbReference>
<organism evidence="2 3">
    <name type="scientific">Lacinutrix gracilariae</name>
    <dbReference type="NCBI Taxonomy" id="1747198"/>
    <lineage>
        <taxon>Bacteria</taxon>
        <taxon>Pseudomonadati</taxon>
        <taxon>Bacteroidota</taxon>
        <taxon>Flavobacteriia</taxon>
        <taxon>Flavobacteriales</taxon>
        <taxon>Flavobacteriaceae</taxon>
        <taxon>Lacinutrix</taxon>
    </lineage>
</organism>
<protein>
    <submittedName>
        <fullName evidence="2">Nitrate/nitrite transporter NrtS</fullName>
    </submittedName>
</protein>
<keyword evidence="1" id="KW-0472">Membrane</keyword>
<keyword evidence="1" id="KW-1133">Transmembrane helix</keyword>
<dbReference type="NCBIfam" id="NF038050">
    <property type="entry name" value="NrtS"/>
    <property type="match status" value="1"/>
</dbReference>
<comment type="caution">
    <text evidence="2">The sequence shown here is derived from an EMBL/GenBank/DDBJ whole genome shotgun (WGS) entry which is preliminary data.</text>
</comment>
<keyword evidence="1" id="KW-0812">Transmembrane</keyword>
<keyword evidence="3" id="KW-1185">Reference proteome</keyword>
<gene>
    <name evidence="2" type="primary">nrtS</name>
    <name evidence="2" type="ORF">ACFSSB_11755</name>
</gene>